<dbReference type="Proteomes" id="UP000254737">
    <property type="component" value="Unassembled WGS sequence"/>
</dbReference>
<dbReference type="InterPro" id="IPR013221">
    <property type="entry name" value="Mur_ligase_cen"/>
</dbReference>
<dbReference type="InterPro" id="IPR044019">
    <property type="entry name" value="Cyanophycin_syn_N"/>
</dbReference>
<comment type="subunit">
    <text evidence="3">Homodimer.</text>
</comment>
<dbReference type="InterPro" id="IPR011810">
    <property type="entry name" value="Cya_phycin_syn"/>
</dbReference>
<dbReference type="Gene3D" id="3.40.1190.10">
    <property type="entry name" value="Mur-like, catalytic domain"/>
    <property type="match status" value="1"/>
</dbReference>
<comment type="function">
    <text evidence="1">Catalyzes the ATP-dependent polymerization of arginine and aspartate to multi-L-arginyl-poly-L-aspartic acid (cyanophycin; a water-insoluble reserve polymer).</text>
</comment>
<evidence type="ECO:0000259" key="14">
    <source>
        <dbReference type="PROSITE" id="PS50975"/>
    </source>
</evidence>
<dbReference type="InterPro" id="IPR036615">
    <property type="entry name" value="Mur_ligase_C_dom_sf"/>
</dbReference>
<dbReference type="GO" id="GO:0071160">
    <property type="term" value="F:cyanophycin synthetase activity (L-aspartate-adding)"/>
    <property type="evidence" value="ECO:0007669"/>
    <property type="project" value="UniProtKB-EC"/>
</dbReference>
<reference evidence="16 17" key="1">
    <citation type="submission" date="2018-06" db="EMBL/GenBank/DDBJ databases">
        <authorList>
            <consortium name="Pathogen Informatics"/>
            <person name="Doyle S."/>
        </authorList>
    </citation>
    <scope>NUCLEOTIDE SEQUENCE [LARGE SCALE GENOMIC DNA]</scope>
    <source>
        <strain evidence="16 17">NCTC13456</strain>
    </source>
</reference>
<evidence type="ECO:0000256" key="8">
    <source>
        <dbReference type="ARBA" id="ARBA00022741"/>
    </source>
</evidence>
<dbReference type="InterPro" id="IPR004101">
    <property type="entry name" value="Mur_ligase_C"/>
</dbReference>
<dbReference type="PANTHER" id="PTHR23135:SF18">
    <property type="entry name" value="CYANOPHYCIN SYNTHETASE"/>
    <property type="match status" value="1"/>
</dbReference>
<evidence type="ECO:0000256" key="1">
    <source>
        <dbReference type="ARBA" id="ARBA00003184"/>
    </source>
</evidence>
<evidence type="ECO:0000256" key="4">
    <source>
        <dbReference type="ARBA" id="ARBA00012968"/>
    </source>
</evidence>
<dbReference type="NCBIfam" id="NF010623">
    <property type="entry name" value="PRK14016.1"/>
    <property type="match status" value="1"/>
</dbReference>
<evidence type="ECO:0000256" key="12">
    <source>
        <dbReference type="ARBA" id="ARBA00048425"/>
    </source>
</evidence>
<dbReference type="EC" id="6.3.2.29" evidence="5"/>
<dbReference type="EMBL" id="UFXS01000001">
    <property type="protein sequence ID" value="STD58593.1"/>
    <property type="molecule type" value="Genomic_DNA"/>
</dbReference>
<dbReference type="SUPFAM" id="SSF53623">
    <property type="entry name" value="MurD-like peptide ligases, catalytic domain"/>
    <property type="match status" value="1"/>
</dbReference>
<keyword evidence="18" id="KW-1185">Reference proteome</keyword>
<keyword evidence="7 16" id="KW-0436">Ligase</keyword>
<dbReference type="EC" id="6.3.2.30" evidence="4"/>
<dbReference type="InterPro" id="IPR036565">
    <property type="entry name" value="Mur-like_cat_sf"/>
</dbReference>
<dbReference type="RefSeq" id="WP_038330341.1">
    <property type="nucleotide sequence ID" value="NZ_CP040908.1"/>
</dbReference>
<dbReference type="NCBIfam" id="TIGR02068">
    <property type="entry name" value="cya_phycin_syn"/>
    <property type="match status" value="1"/>
</dbReference>
<dbReference type="Pfam" id="PF08245">
    <property type="entry name" value="Mur_ligase_M"/>
    <property type="match status" value="1"/>
</dbReference>
<dbReference type="Proteomes" id="UP000510643">
    <property type="component" value="Chromosome"/>
</dbReference>
<accession>A0A376GHX9</accession>
<dbReference type="Pfam" id="PF08443">
    <property type="entry name" value="RimK"/>
    <property type="match status" value="2"/>
</dbReference>
<evidence type="ECO:0000256" key="9">
    <source>
        <dbReference type="ARBA" id="ARBA00022840"/>
    </source>
</evidence>
<sequence>MKIENISILKGPNFWSIKREKLIQMRLNLGRLEQFPTNKIDGFAERIQSWLPTMFSHRCSEGVAGGFFTRVKEGTWMGHVIEHIALEIQTLAGMNTGFGRTRETNTPGTYNVVFAYQDEQVGIYAAKAAVRIAEALISNSSYSILDDIKNMTKIWNSNKLGPSTQSIINEAENRKIPWTRLNNHSYIQLGYGKNQARLEATITDKTNYLAVEIACDKFRTKQLLKDAFIPIADGGIGENEEDLKKIIDEIGYPIVIKPYNCNHGRGVTTNINEYETAEKAFQNAREFSQKIIVEKFVKGYDFRILVINKKVVAAAKRIPAHIIGDGKLTIKELIQIENENPKRGEGHEQVLTKISIDHHTISLLKSKNYDLQSIPKRAEIIYLKATANLSTGGTSIDTTEDLHPDNIIIAEKIAKVINLDICGIDIIASNLSESLYTSGGVVIEVNAAPGFRMHIEPTKGISRNVASPVLDMLFPFQKLPTIPILAITGTNGKTTTTRLIAHIFKNTGKNVGYTTSDGIYINNQLMEKGDTTGPISAKKILNDPTIDIAVLETARGGILREGLGFSACDIGIITNITEDHLGLKDIDSLEQLARVKSVVVESVKKDGWAILNIEDYYSMEISKKLACQIAYFSLDEKSKEVQKLIKKGNIVALYTQENIVIQTKKERIVVANIYDIPLTMDGKAIFMIQNVLAAVLAAYISGLHVPQITKALNTFFPSPDLTPGRMNIFQFKEFKILIDFAHNPAGYTAIKDYLSKVEANKKIGIISGVGDRRDEDIQKCGKIAAEMFDYIIIRQERHLRGRTEKEIIQLLVKGIHEVQENFPYEIIPNEIEAIEHTINKAEKGDFIVALSDAVSNAIEVVQFHMNKNS</sequence>
<protein>
    <recommendedName>
        <fullName evidence="6">Cyanophycin synthetase</fullName>
        <ecNumber evidence="5">6.3.2.29</ecNumber>
        <ecNumber evidence="4">6.3.2.30</ecNumber>
    </recommendedName>
    <alternativeName>
        <fullName evidence="10">Cyanophycin synthase</fullName>
    </alternativeName>
</protein>
<comment type="catalytic activity">
    <reaction evidence="11">
        <text>[L-4-(L-arginin-2-N-yl)aspartate](n)-L-aspartate + L-arginine + ATP = [L-4-(L-arginin-2-N-yl)aspartate](n+1) + ADP + phosphate + H(+)</text>
        <dbReference type="Rhea" id="RHEA:23888"/>
        <dbReference type="Rhea" id="RHEA-COMP:13732"/>
        <dbReference type="Rhea" id="RHEA-COMP:13733"/>
        <dbReference type="ChEBI" id="CHEBI:15378"/>
        <dbReference type="ChEBI" id="CHEBI:30616"/>
        <dbReference type="ChEBI" id="CHEBI:32682"/>
        <dbReference type="ChEBI" id="CHEBI:43474"/>
        <dbReference type="ChEBI" id="CHEBI:137986"/>
        <dbReference type="ChEBI" id="CHEBI:137990"/>
        <dbReference type="ChEBI" id="CHEBI:456216"/>
        <dbReference type="EC" id="6.3.2.30"/>
    </reaction>
</comment>
<dbReference type="PROSITE" id="PS50975">
    <property type="entry name" value="ATP_GRASP"/>
    <property type="match status" value="1"/>
</dbReference>
<gene>
    <name evidence="16" type="primary">cphA</name>
    <name evidence="15" type="ORF">FH779_07450</name>
    <name evidence="16" type="ORF">NCTC13456_02217</name>
</gene>
<keyword evidence="9 13" id="KW-0067">ATP-binding</keyword>
<dbReference type="GO" id="GO:0046872">
    <property type="term" value="F:metal ion binding"/>
    <property type="evidence" value="ECO:0007669"/>
    <property type="project" value="InterPro"/>
</dbReference>
<dbReference type="InterPro" id="IPR011761">
    <property type="entry name" value="ATP-grasp"/>
</dbReference>
<organism evidence="16 17">
    <name type="scientific">Empedobacter falsenii</name>
    <dbReference type="NCBI Taxonomy" id="343874"/>
    <lineage>
        <taxon>Bacteria</taxon>
        <taxon>Pseudomonadati</taxon>
        <taxon>Bacteroidota</taxon>
        <taxon>Flavobacteriia</taxon>
        <taxon>Flavobacteriales</taxon>
        <taxon>Weeksellaceae</taxon>
        <taxon>Empedobacter</taxon>
    </lineage>
</organism>
<name>A0A376GHX9_9FLAO</name>
<evidence type="ECO:0000256" key="10">
    <source>
        <dbReference type="ARBA" id="ARBA00031353"/>
    </source>
</evidence>
<dbReference type="Gene3D" id="3.90.190.20">
    <property type="entry name" value="Mur ligase, C-terminal domain"/>
    <property type="match status" value="1"/>
</dbReference>
<evidence type="ECO:0000256" key="5">
    <source>
        <dbReference type="ARBA" id="ARBA00013005"/>
    </source>
</evidence>
<comment type="similarity">
    <text evidence="2">In the C-terminal section; belongs to the MurCDEF family.</text>
</comment>
<dbReference type="KEGG" id="efal:FH779_07450"/>
<dbReference type="STRING" id="343874.GCA_000805695_00035"/>
<dbReference type="InterPro" id="IPR013651">
    <property type="entry name" value="ATP-grasp_RimK-type"/>
</dbReference>
<keyword evidence="8 13" id="KW-0547">Nucleotide-binding</keyword>
<reference evidence="15 18" key="2">
    <citation type="submission" date="2019-06" db="EMBL/GenBank/DDBJ databases">
        <title>Emergence of pandrug resistant Empedobacter falsenii in China.</title>
        <authorList>
            <person name="Dong N."/>
            <person name="Chen S."/>
            <person name="Zhang R."/>
        </authorList>
    </citation>
    <scope>NUCLEOTIDE SEQUENCE [LARGE SCALE GENOMIC DNA]</scope>
    <source>
        <strain evidence="15 18">1681-1</strain>
    </source>
</reference>
<evidence type="ECO:0000313" key="18">
    <source>
        <dbReference type="Proteomes" id="UP000510643"/>
    </source>
</evidence>
<dbReference type="EMBL" id="CP040908">
    <property type="protein sequence ID" value="QLL57923.1"/>
    <property type="molecule type" value="Genomic_DNA"/>
</dbReference>
<dbReference type="SUPFAM" id="SSF53244">
    <property type="entry name" value="MurD-like peptide ligases, peptide-binding domain"/>
    <property type="match status" value="1"/>
</dbReference>
<dbReference type="GO" id="GO:0071161">
    <property type="term" value="F:cyanophycin synthetase activity (L-arginine-adding)"/>
    <property type="evidence" value="ECO:0007669"/>
    <property type="project" value="UniProtKB-EC"/>
</dbReference>
<dbReference type="GO" id="GO:0005524">
    <property type="term" value="F:ATP binding"/>
    <property type="evidence" value="ECO:0007669"/>
    <property type="project" value="UniProtKB-UniRule"/>
</dbReference>
<evidence type="ECO:0000256" key="3">
    <source>
        <dbReference type="ARBA" id="ARBA00011738"/>
    </source>
</evidence>
<evidence type="ECO:0000256" key="6">
    <source>
        <dbReference type="ARBA" id="ARBA00022036"/>
    </source>
</evidence>
<evidence type="ECO:0000313" key="16">
    <source>
        <dbReference type="EMBL" id="STD58593.1"/>
    </source>
</evidence>
<proteinExistence type="inferred from homology"/>
<dbReference type="PANTHER" id="PTHR23135">
    <property type="entry name" value="MUR LIGASE FAMILY MEMBER"/>
    <property type="match status" value="1"/>
</dbReference>
<evidence type="ECO:0000256" key="11">
    <source>
        <dbReference type="ARBA" id="ARBA00048094"/>
    </source>
</evidence>
<evidence type="ECO:0000256" key="7">
    <source>
        <dbReference type="ARBA" id="ARBA00022598"/>
    </source>
</evidence>
<dbReference type="SUPFAM" id="SSF56059">
    <property type="entry name" value="Glutathione synthetase ATP-binding domain-like"/>
    <property type="match status" value="1"/>
</dbReference>
<dbReference type="Pfam" id="PF18921">
    <property type="entry name" value="Cyanophycin_syn"/>
    <property type="match status" value="1"/>
</dbReference>
<dbReference type="GeneID" id="78401283"/>
<evidence type="ECO:0000256" key="13">
    <source>
        <dbReference type="PROSITE-ProRule" id="PRU00409"/>
    </source>
</evidence>
<dbReference type="OrthoDB" id="9803907at2"/>
<dbReference type="AlphaFoldDB" id="A0A376GHX9"/>
<dbReference type="Pfam" id="PF02875">
    <property type="entry name" value="Mur_ligase_C"/>
    <property type="match status" value="1"/>
</dbReference>
<evidence type="ECO:0000313" key="15">
    <source>
        <dbReference type="EMBL" id="QLL57923.1"/>
    </source>
</evidence>
<feature type="domain" description="ATP-grasp" evidence="14">
    <location>
        <begin position="221"/>
        <end position="474"/>
    </location>
</feature>
<dbReference type="Gene3D" id="3.30.470.20">
    <property type="entry name" value="ATP-grasp fold, B domain"/>
    <property type="match status" value="2"/>
</dbReference>
<evidence type="ECO:0000256" key="2">
    <source>
        <dbReference type="ARBA" id="ARBA00009060"/>
    </source>
</evidence>
<comment type="catalytic activity">
    <reaction evidence="12">
        <text>[L-4-(L-arginin-2-N-yl)aspartate](n) + L-aspartate + ATP = [L-4-(L-arginin-2-N-yl)aspartate](n)-L-aspartate + ADP + phosphate + H(+)</text>
        <dbReference type="Rhea" id="RHEA:13277"/>
        <dbReference type="Rhea" id="RHEA-COMP:13728"/>
        <dbReference type="Rhea" id="RHEA-COMP:13733"/>
        <dbReference type="ChEBI" id="CHEBI:15378"/>
        <dbReference type="ChEBI" id="CHEBI:29991"/>
        <dbReference type="ChEBI" id="CHEBI:30616"/>
        <dbReference type="ChEBI" id="CHEBI:43474"/>
        <dbReference type="ChEBI" id="CHEBI:137986"/>
        <dbReference type="ChEBI" id="CHEBI:137990"/>
        <dbReference type="ChEBI" id="CHEBI:456216"/>
        <dbReference type="EC" id="6.3.2.29"/>
    </reaction>
</comment>
<evidence type="ECO:0000313" key="17">
    <source>
        <dbReference type="Proteomes" id="UP000254737"/>
    </source>
</evidence>